<dbReference type="Proteomes" id="UP000031668">
    <property type="component" value="Unassembled WGS sequence"/>
</dbReference>
<name>A0A0C2JBV8_THEKT</name>
<keyword evidence="2" id="KW-1185">Reference proteome</keyword>
<dbReference type="EMBL" id="JWZT01003493">
    <property type="protein sequence ID" value="KII66638.1"/>
    <property type="molecule type" value="Genomic_DNA"/>
</dbReference>
<evidence type="ECO:0000313" key="2">
    <source>
        <dbReference type="Proteomes" id="UP000031668"/>
    </source>
</evidence>
<proteinExistence type="predicted"/>
<comment type="caution">
    <text evidence="1">The sequence shown here is derived from an EMBL/GenBank/DDBJ whole genome shotgun (WGS) entry which is preliminary data.</text>
</comment>
<protein>
    <submittedName>
        <fullName evidence="1">Uncharacterized protein</fullName>
    </submittedName>
</protein>
<sequence>MSCKVKLRIIVITVNKMNWCLSQKKINYCEKKQSLADKTGCITFAFDDQLHADMNVFDRIFSKIYAEKDSINPCHVRMVEIMTVRLKTPDRTKYDLWSKMSDFLEQVMTKTKLPV</sequence>
<reference evidence="1 2" key="1">
    <citation type="journal article" date="2014" name="Genome Biol. Evol.">
        <title>The genome of the myxosporean Thelohanellus kitauei shows adaptations to nutrient acquisition within its fish host.</title>
        <authorList>
            <person name="Yang Y."/>
            <person name="Xiong J."/>
            <person name="Zhou Z."/>
            <person name="Huo F."/>
            <person name="Miao W."/>
            <person name="Ran C."/>
            <person name="Liu Y."/>
            <person name="Zhang J."/>
            <person name="Feng J."/>
            <person name="Wang M."/>
            <person name="Wang M."/>
            <person name="Wang L."/>
            <person name="Yao B."/>
        </authorList>
    </citation>
    <scope>NUCLEOTIDE SEQUENCE [LARGE SCALE GENOMIC DNA]</scope>
    <source>
        <strain evidence="1">Wuqing</strain>
    </source>
</reference>
<dbReference type="AlphaFoldDB" id="A0A0C2JBV8"/>
<accession>A0A0C2JBV8</accession>
<evidence type="ECO:0000313" key="1">
    <source>
        <dbReference type="EMBL" id="KII66638.1"/>
    </source>
</evidence>
<gene>
    <name evidence="1" type="ORF">RF11_01904</name>
</gene>
<organism evidence="1 2">
    <name type="scientific">Thelohanellus kitauei</name>
    <name type="common">Myxosporean</name>
    <dbReference type="NCBI Taxonomy" id="669202"/>
    <lineage>
        <taxon>Eukaryota</taxon>
        <taxon>Metazoa</taxon>
        <taxon>Cnidaria</taxon>
        <taxon>Myxozoa</taxon>
        <taxon>Myxosporea</taxon>
        <taxon>Bivalvulida</taxon>
        <taxon>Platysporina</taxon>
        <taxon>Myxobolidae</taxon>
        <taxon>Thelohanellus</taxon>
    </lineage>
</organism>